<dbReference type="PANTHER" id="PTHR46008:SF56">
    <property type="entry name" value="OS01G0136800 PROTEIN"/>
    <property type="match status" value="1"/>
</dbReference>
<dbReference type="InterPro" id="IPR008271">
    <property type="entry name" value="Ser/Thr_kinase_AS"/>
</dbReference>
<dbReference type="Pfam" id="PF00069">
    <property type="entry name" value="Pkinase"/>
    <property type="match status" value="1"/>
</dbReference>
<keyword evidence="6 12" id="KW-0547">Nucleotide-binding</keyword>
<feature type="region of interest" description="Disordered" evidence="13">
    <location>
        <begin position="648"/>
        <end position="668"/>
    </location>
</feature>
<evidence type="ECO:0000256" key="13">
    <source>
        <dbReference type="SAM" id="MobiDB-lite"/>
    </source>
</evidence>
<evidence type="ECO:0000256" key="11">
    <source>
        <dbReference type="ARBA" id="ARBA00023180"/>
    </source>
</evidence>
<evidence type="ECO:0000256" key="12">
    <source>
        <dbReference type="PROSITE-ProRule" id="PRU10141"/>
    </source>
</evidence>
<dbReference type="Proteomes" id="UP000275267">
    <property type="component" value="Unassembled WGS sequence"/>
</dbReference>
<dbReference type="InterPro" id="IPR000719">
    <property type="entry name" value="Prot_kinase_dom"/>
</dbReference>
<evidence type="ECO:0000313" key="17">
    <source>
        <dbReference type="EMBL" id="RLN24031.1"/>
    </source>
</evidence>
<dbReference type="Gene3D" id="1.10.510.10">
    <property type="entry name" value="Transferase(Phosphotransferase) domain 1"/>
    <property type="match status" value="1"/>
</dbReference>
<feature type="compositionally biased region" description="Polar residues" evidence="13">
    <location>
        <begin position="658"/>
        <end position="668"/>
    </location>
</feature>
<comment type="subcellular location">
    <subcellularLocation>
        <location evidence="1">Membrane</location>
        <topology evidence="1">Single-pass membrane protein</topology>
    </subcellularLocation>
</comment>
<evidence type="ECO:0000256" key="6">
    <source>
        <dbReference type="ARBA" id="ARBA00022741"/>
    </source>
</evidence>
<dbReference type="CDD" id="cd14066">
    <property type="entry name" value="STKc_IRAK"/>
    <property type="match status" value="1"/>
</dbReference>
<dbReference type="PROSITE" id="PS50011">
    <property type="entry name" value="PROTEIN_KINASE_DOM"/>
    <property type="match status" value="1"/>
</dbReference>
<organism evidence="17 18">
    <name type="scientific">Panicum miliaceum</name>
    <name type="common">Proso millet</name>
    <name type="synonym">Broomcorn millet</name>
    <dbReference type="NCBI Taxonomy" id="4540"/>
    <lineage>
        <taxon>Eukaryota</taxon>
        <taxon>Viridiplantae</taxon>
        <taxon>Streptophyta</taxon>
        <taxon>Embryophyta</taxon>
        <taxon>Tracheophyta</taxon>
        <taxon>Spermatophyta</taxon>
        <taxon>Magnoliopsida</taxon>
        <taxon>Liliopsida</taxon>
        <taxon>Poales</taxon>
        <taxon>Poaceae</taxon>
        <taxon>PACMAD clade</taxon>
        <taxon>Panicoideae</taxon>
        <taxon>Panicodae</taxon>
        <taxon>Paniceae</taxon>
        <taxon>Panicinae</taxon>
        <taxon>Panicum</taxon>
        <taxon>Panicum sect. Panicum</taxon>
    </lineage>
</organism>
<evidence type="ECO:0000256" key="5">
    <source>
        <dbReference type="ARBA" id="ARBA00022729"/>
    </source>
</evidence>
<feature type="domain" description="Protein kinase" evidence="16">
    <location>
        <begin position="341"/>
        <end position="626"/>
    </location>
</feature>
<dbReference type="AlphaFoldDB" id="A0A3L6SN08"/>
<keyword evidence="10 14" id="KW-0472">Membrane</keyword>
<dbReference type="InterPro" id="IPR032872">
    <property type="entry name" value="WAK_assoc_C"/>
</dbReference>
<evidence type="ECO:0000256" key="3">
    <source>
        <dbReference type="ARBA" id="ARBA00022679"/>
    </source>
</evidence>
<feature type="signal peptide" evidence="15">
    <location>
        <begin position="1"/>
        <end position="23"/>
    </location>
</feature>
<evidence type="ECO:0000259" key="16">
    <source>
        <dbReference type="PROSITE" id="PS50011"/>
    </source>
</evidence>
<feature type="chain" id="PRO_5017988049" evidence="15">
    <location>
        <begin position="24"/>
        <end position="668"/>
    </location>
</feature>
<feature type="transmembrane region" description="Helical" evidence="14">
    <location>
        <begin position="262"/>
        <end position="289"/>
    </location>
</feature>
<keyword evidence="9 14" id="KW-1133">Transmembrane helix</keyword>
<dbReference type="PROSITE" id="PS00108">
    <property type="entry name" value="PROTEIN_KINASE_ST"/>
    <property type="match status" value="1"/>
</dbReference>
<evidence type="ECO:0000313" key="18">
    <source>
        <dbReference type="Proteomes" id="UP000275267"/>
    </source>
</evidence>
<dbReference type="Gene3D" id="3.30.200.20">
    <property type="entry name" value="Phosphorylase Kinase, domain 1"/>
    <property type="match status" value="1"/>
</dbReference>
<evidence type="ECO:0000256" key="4">
    <source>
        <dbReference type="ARBA" id="ARBA00022692"/>
    </source>
</evidence>
<evidence type="ECO:0000256" key="15">
    <source>
        <dbReference type="SAM" id="SignalP"/>
    </source>
</evidence>
<keyword evidence="8 12" id="KW-0067">ATP-binding</keyword>
<dbReference type="Pfam" id="PF14380">
    <property type="entry name" value="WAK_assoc"/>
    <property type="match status" value="1"/>
</dbReference>
<dbReference type="GO" id="GO:0005886">
    <property type="term" value="C:plasma membrane"/>
    <property type="evidence" value="ECO:0007669"/>
    <property type="project" value="UniProtKB-ARBA"/>
</dbReference>
<dbReference type="EMBL" id="PQIB02000004">
    <property type="protein sequence ID" value="RLN24031.1"/>
    <property type="molecule type" value="Genomic_DNA"/>
</dbReference>
<evidence type="ECO:0000256" key="8">
    <source>
        <dbReference type="ARBA" id="ARBA00022840"/>
    </source>
</evidence>
<dbReference type="FunFam" id="3.30.200.20:FF:000162">
    <property type="entry name" value="Adenine nucleotide alpha hydrolase-like domain kinase"/>
    <property type="match status" value="1"/>
</dbReference>
<keyword evidence="5 15" id="KW-0732">Signal</keyword>
<gene>
    <name evidence="17" type="ORF">C2845_PM07G03490</name>
</gene>
<evidence type="ECO:0000256" key="2">
    <source>
        <dbReference type="ARBA" id="ARBA00022527"/>
    </source>
</evidence>
<dbReference type="OrthoDB" id="4062651at2759"/>
<dbReference type="GO" id="GO:0030247">
    <property type="term" value="F:polysaccharide binding"/>
    <property type="evidence" value="ECO:0007669"/>
    <property type="project" value="InterPro"/>
</dbReference>
<proteinExistence type="predicted"/>
<dbReference type="SUPFAM" id="SSF56112">
    <property type="entry name" value="Protein kinase-like (PK-like)"/>
    <property type="match status" value="1"/>
</dbReference>
<dbReference type="InterPro" id="IPR025287">
    <property type="entry name" value="WAK_GUB"/>
</dbReference>
<reference evidence="18" key="1">
    <citation type="journal article" date="2019" name="Nat. Commun.">
        <title>The genome of broomcorn millet.</title>
        <authorList>
            <person name="Zou C."/>
            <person name="Miki D."/>
            <person name="Li D."/>
            <person name="Tang Q."/>
            <person name="Xiao L."/>
            <person name="Rajput S."/>
            <person name="Deng P."/>
            <person name="Jia W."/>
            <person name="Huang R."/>
            <person name="Zhang M."/>
            <person name="Sun Y."/>
            <person name="Hu J."/>
            <person name="Fu X."/>
            <person name="Schnable P.S."/>
            <person name="Li F."/>
            <person name="Zhang H."/>
            <person name="Feng B."/>
            <person name="Zhu X."/>
            <person name="Liu R."/>
            <person name="Schnable J.C."/>
            <person name="Zhu J.-K."/>
            <person name="Zhang H."/>
        </authorList>
    </citation>
    <scope>NUCLEOTIDE SEQUENCE [LARGE SCALE GENOMIC DNA]</scope>
</reference>
<comment type="caution">
    <text evidence="17">The sequence shown here is derived from an EMBL/GenBank/DDBJ whole genome shotgun (WGS) entry which is preliminary data.</text>
</comment>
<keyword evidence="18" id="KW-1185">Reference proteome</keyword>
<dbReference type="PANTHER" id="PTHR46008">
    <property type="entry name" value="LEAF RUST 10 DISEASE-RESISTANCE LOCUS RECEPTOR-LIKE PROTEIN KINASE-LIKE 1.4"/>
    <property type="match status" value="1"/>
</dbReference>
<keyword evidence="11" id="KW-0325">Glycoprotein</keyword>
<evidence type="ECO:0000256" key="7">
    <source>
        <dbReference type="ARBA" id="ARBA00022777"/>
    </source>
</evidence>
<dbReference type="SMART" id="SM00220">
    <property type="entry name" value="S_TKc"/>
    <property type="match status" value="1"/>
</dbReference>
<evidence type="ECO:0000256" key="14">
    <source>
        <dbReference type="SAM" id="Phobius"/>
    </source>
</evidence>
<dbReference type="GO" id="GO:0004674">
    <property type="term" value="F:protein serine/threonine kinase activity"/>
    <property type="evidence" value="ECO:0007669"/>
    <property type="project" value="UniProtKB-KW"/>
</dbReference>
<evidence type="ECO:0000256" key="9">
    <source>
        <dbReference type="ARBA" id="ARBA00022989"/>
    </source>
</evidence>
<protein>
    <submittedName>
        <fullName evidence="17">Serine/threonine-protein kinase</fullName>
    </submittedName>
</protein>
<evidence type="ECO:0000256" key="10">
    <source>
        <dbReference type="ARBA" id="ARBA00023136"/>
    </source>
</evidence>
<dbReference type="PROSITE" id="PS00107">
    <property type="entry name" value="PROTEIN_KINASE_ATP"/>
    <property type="match status" value="1"/>
</dbReference>
<keyword evidence="2" id="KW-0723">Serine/threonine-protein kinase</keyword>
<keyword evidence="7 17" id="KW-0418">Kinase</keyword>
<accession>A0A3L6SN08</accession>
<keyword evidence="3" id="KW-0808">Transferase</keyword>
<evidence type="ECO:0000256" key="1">
    <source>
        <dbReference type="ARBA" id="ARBA00004167"/>
    </source>
</evidence>
<dbReference type="FunFam" id="1.10.510.10:FF:000161">
    <property type="entry name" value="Wall-associated receptor kinase-like 20"/>
    <property type="match status" value="1"/>
</dbReference>
<dbReference type="InterPro" id="IPR017441">
    <property type="entry name" value="Protein_kinase_ATP_BS"/>
</dbReference>
<dbReference type="STRING" id="4540.A0A3L6SN08"/>
<dbReference type="GO" id="GO:0005524">
    <property type="term" value="F:ATP binding"/>
    <property type="evidence" value="ECO:0007669"/>
    <property type="project" value="UniProtKB-UniRule"/>
</dbReference>
<keyword evidence="4 14" id="KW-0812">Transmembrane</keyword>
<name>A0A3L6SN08_PANMI</name>
<dbReference type="Pfam" id="PF13947">
    <property type="entry name" value="GUB_WAK_bind"/>
    <property type="match status" value="1"/>
</dbReference>
<sequence length="668" mass="72681">MPPGALPLLLLLPLASLLRFATAAAAAANGTASCAPATCGNLSITYPFSLSGVQPLYCGFPAFELTCADAGRRAYLARTFRERLYRVLSISYGSNSFVMAVDVDSSYAGDERCHIPDFNVSSGLFLLPVNVSAAANANLTFVYNCTALPRNASVLLQPPCARPTIGAYVPDGEGNAPPEVPRNCSSVSVPVRRSSFHNNVSDEPAREYRRLIEEGFVLEWPPTAAECGACTGRGGECRFVELAFQCICSDGRPCRNSRDTRGVIRIGTGIAAAFLLLIILSVLSLLITLHKRRKRKRSSSLAGLIGDGTPLASLRKEFSMTGSPRTHIFTYEELDEATDGFSDARELGVGGFGTVYKGTLRDGSVVAVKRLYKNSYKSVEQFQNEVEILSRLRHRNLVTLYGCTSPRSSQDLLLVYEFVPNGTLADHLHGARASGSAPPLPWPVRLGIAVETASALHYLHAVEPRQVVHRDVKTNNILLDEAFHVKVADFGLSRLFPAHATHVSTAPQGTPGYVDPMYHQRYQLTDKSDVYSFGVVLVELISSKPAVDMSRAGADVNLANLAVHMIQCYEIDRLVDPRLGYQADAETKRTVDIVAEVAFRCLQPEQDVRPPISEVLETLREAHKTGQEAGCCVKVKDDVELLKKSRDGSPDSVMFKWTSPSTTAHNSS</sequence>
<feature type="binding site" evidence="12">
    <location>
        <position position="369"/>
    </location>
    <ligand>
        <name>ATP</name>
        <dbReference type="ChEBI" id="CHEBI:30616"/>
    </ligand>
</feature>
<dbReference type="InterPro" id="IPR011009">
    <property type="entry name" value="Kinase-like_dom_sf"/>
</dbReference>